<dbReference type="Proteomes" id="UP001396334">
    <property type="component" value="Unassembled WGS sequence"/>
</dbReference>
<evidence type="ECO:0000313" key="3">
    <source>
        <dbReference type="Proteomes" id="UP001396334"/>
    </source>
</evidence>
<protein>
    <submittedName>
        <fullName evidence="2">Uncharacterized protein</fullName>
    </submittedName>
</protein>
<accession>A0ABR2TY67</accession>
<feature type="region of interest" description="Disordered" evidence="1">
    <location>
        <begin position="36"/>
        <end position="68"/>
    </location>
</feature>
<organism evidence="2 3">
    <name type="scientific">Hibiscus sabdariffa</name>
    <name type="common">roselle</name>
    <dbReference type="NCBI Taxonomy" id="183260"/>
    <lineage>
        <taxon>Eukaryota</taxon>
        <taxon>Viridiplantae</taxon>
        <taxon>Streptophyta</taxon>
        <taxon>Embryophyta</taxon>
        <taxon>Tracheophyta</taxon>
        <taxon>Spermatophyta</taxon>
        <taxon>Magnoliopsida</taxon>
        <taxon>eudicotyledons</taxon>
        <taxon>Gunneridae</taxon>
        <taxon>Pentapetalae</taxon>
        <taxon>rosids</taxon>
        <taxon>malvids</taxon>
        <taxon>Malvales</taxon>
        <taxon>Malvaceae</taxon>
        <taxon>Malvoideae</taxon>
        <taxon>Hibiscus</taxon>
    </lineage>
</organism>
<evidence type="ECO:0000256" key="1">
    <source>
        <dbReference type="SAM" id="MobiDB-lite"/>
    </source>
</evidence>
<feature type="compositionally biased region" description="Basic and acidic residues" evidence="1">
    <location>
        <begin position="45"/>
        <end position="63"/>
    </location>
</feature>
<evidence type="ECO:0000313" key="2">
    <source>
        <dbReference type="EMBL" id="KAK9042416.1"/>
    </source>
</evidence>
<gene>
    <name evidence="2" type="ORF">V6N11_017491</name>
</gene>
<name>A0ABR2TY67_9ROSI</name>
<keyword evidence="3" id="KW-1185">Reference proteome</keyword>
<reference evidence="2 3" key="1">
    <citation type="journal article" date="2024" name="G3 (Bethesda)">
        <title>Genome assembly of Hibiscus sabdariffa L. provides insights into metabolisms of medicinal natural products.</title>
        <authorList>
            <person name="Kim T."/>
        </authorList>
    </citation>
    <scope>NUCLEOTIDE SEQUENCE [LARGE SCALE GENOMIC DNA]</scope>
    <source>
        <strain evidence="2">TK-2024</strain>
        <tissue evidence="2">Old leaves</tissue>
    </source>
</reference>
<sequence length="111" mass="12378">MFGLLWETRYRGLGCRAITTGNQAVPLPSRVGVDGQSVMYSSSDNEPKSTHIDSDSDGSDARRVPSQGLYNPAVGDHCFYVGQIFRDAAQFRTDLKDHSLQKQFKYSDIFP</sequence>
<proteinExistence type="predicted"/>
<comment type="caution">
    <text evidence="2">The sequence shown here is derived from an EMBL/GenBank/DDBJ whole genome shotgun (WGS) entry which is preliminary data.</text>
</comment>
<dbReference type="EMBL" id="JBBPBN010000004">
    <property type="protein sequence ID" value="KAK9042416.1"/>
    <property type="molecule type" value="Genomic_DNA"/>
</dbReference>